<protein>
    <submittedName>
        <fullName evidence="1">4622_t:CDS:1</fullName>
    </submittedName>
</protein>
<keyword evidence="2" id="KW-1185">Reference proteome</keyword>
<sequence>MLYCVDMIVKINLVHQNDKDKSNLTVVWAISVYPVKSEDCEMEVILFVPANEGERDPNVQSGFVKNEYYSVCGKVVSGTYNGKLRLKMTVTSSTHLTIKRDIGSNRCSLRASLVGIAQDIPKEVDNENAIFKLLVNDYTGHMEIIQEDLYVYAANISYIEVDSAVKKKGSSSSDLTVGDFHSSKCVRIEDVEDEEVNFDYSDSDQVFEHTDKDDECKSGIINKSKKIMHSGRVSKGKEKMVQSAVHNTRSRTEMFKNMNEKE</sequence>
<dbReference type="EMBL" id="CAJVPW010004382">
    <property type="protein sequence ID" value="CAG8539751.1"/>
    <property type="molecule type" value="Genomic_DNA"/>
</dbReference>
<proteinExistence type="predicted"/>
<dbReference type="Proteomes" id="UP000789366">
    <property type="component" value="Unassembled WGS sequence"/>
</dbReference>
<name>A0ACA9LNI7_9GLOM</name>
<accession>A0ACA9LNI7</accession>
<gene>
    <name evidence="1" type="ORF">SPELUC_LOCUS4750</name>
</gene>
<reference evidence="1" key="1">
    <citation type="submission" date="2021-06" db="EMBL/GenBank/DDBJ databases">
        <authorList>
            <person name="Kallberg Y."/>
            <person name="Tangrot J."/>
            <person name="Rosling A."/>
        </authorList>
    </citation>
    <scope>NUCLEOTIDE SEQUENCE</scope>
    <source>
        <strain evidence="1">28 12/20/2015</strain>
    </source>
</reference>
<evidence type="ECO:0000313" key="1">
    <source>
        <dbReference type="EMBL" id="CAG8539751.1"/>
    </source>
</evidence>
<organism evidence="1 2">
    <name type="scientific">Cetraspora pellucida</name>
    <dbReference type="NCBI Taxonomy" id="1433469"/>
    <lineage>
        <taxon>Eukaryota</taxon>
        <taxon>Fungi</taxon>
        <taxon>Fungi incertae sedis</taxon>
        <taxon>Mucoromycota</taxon>
        <taxon>Glomeromycotina</taxon>
        <taxon>Glomeromycetes</taxon>
        <taxon>Diversisporales</taxon>
        <taxon>Gigasporaceae</taxon>
        <taxon>Cetraspora</taxon>
    </lineage>
</organism>
<evidence type="ECO:0000313" key="2">
    <source>
        <dbReference type="Proteomes" id="UP000789366"/>
    </source>
</evidence>
<comment type="caution">
    <text evidence="1">The sequence shown here is derived from an EMBL/GenBank/DDBJ whole genome shotgun (WGS) entry which is preliminary data.</text>
</comment>